<keyword evidence="2" id="KW-0472">Membrane</keyword>
<feature type="transmembrane region" description="Helical" evidence="2">
    <location>
        <begin position="93"/>
        <end position="114"/>
    </location>
</feature>
<dbReference type="KEGG" id="mpsc:MPSYJ_38970"/>
<dbReference type="RefSeq" id="WP_246228730.1">
    <property type="nucleotide sequence ID" value="NZ_AP022574.1"/>
</dbReference>
<dbReference type="Pfam" id="PF10821">
    <property type="entry name" value="DUF2567"/>
    <property type="match status" value="1"/>
</dbReference>
<feature type="transmembrane region" description="Helical" evidence="2">
    <location>
        <begin position="150"/>
        <end position="169"/>
    </location>
</feature>
<protein>
    <submittedName>
        <fullName evidence="3">Membrane protein</fullName>
    </submittedName>
</protein>
<reference evidence="3 4" key="1">
    <citation type="journal article" date="2019" name="Emerg. Microbes Infect.">
        <title>Comprehensive subspecies identification of 175 nontuberculous mycobacteria species based on 7547 genomic profiles.</title>
        <authorList>
            <person name="Matsumoto Y."/>
            <person name="Kinjo T."/>
            <person name="Motooka D."/>
            <person name="Nabeya D."/>
            <person name="Jung N."/>
            <person name="Uechi K."/>
            <person name="Horii T."/>
            <person name="Iida T."/>
            <person name="Fujita J."/>
            <person name="Nakamura S."/>
        </authorList>
    </citation>
    <scope>NUCLEOTIDE SEQUENCE [LARGE SCALE GENOMIC DNA]</scope>
    <source>
        <strain evidence="3 4">JCM 13323</strain>
    </source>
</reference>
<keyword evidence="4" id="KW-1185">Reference proteome</keyword>
<dbReference type="EMBL" id="AP022574">
    <property type="protein sequence ID" value="BBX70436.1"/>
    <property type="molecule type" value="Genomic_DNA"/>
</dbReference>
<evidence type="ECO:0000256" key="1">
    <source>
        <dbReference type="SAM" id="MobiDB-lite"/>
    </source>
</evidence>
<evidence type="ECO:0000256" key="2">
    <source>
        <dbReference type="SAM" id="Phobius"/>
    </source>
</evidence>
<dbReference type="InterPro" id="IPR021213">
    <property type="entry name" value="DUF2567"/>
</dbReference>
<keyword evidence="2" id="KW-1133">Transmembrane helix</keyword>
<dbReference type="AlphaFoldDB" id="A0A7I7MEF7"/>
<feature type="region of interest" description="Disordered" evidence="1">
    <location>
        <begin position="181"/>
        <end position="211"/>
    </location>
</feature>
<name>A0A7I7MEF7_9MYCO</name>
<dbReference type="Proteomes" id="UP000466514">
    <property type="component" value="Chromosome"/>
</dbReference>
<proteinExistence type="predicted"/>
<accession>A0A7I7MEF7</accession>
<feature type="transmembrane region" description="Helical" evidence="2">
    <location>
        <begin position="58"/>
        <end position="81"/>
    </location>
</feature>
<sequence>MTRSRTHAVLWVVVGLAGAGALCGAVWAWLAPPIHGVVALTRSNERVKAYLGNEADHFFTAAALLVGLLSVLAVVAAVAVWQWRRHRGPVMMAALCLGSVTASAVATGVGAALVRWRYGHIDVATVPVSEQNRVHYVTEAPAVFFGHTPLQVALTLLFPAAVAAIVYVLGAVSTPRDDLGAWPPVEPAAPATGRTATEVDAPPVAPSSPSP</sequence>
<evidence type="ECO:0000313" key="4">
    <source>
        <dbReference type="Proteomes" id="UP000466514"/>
    </source>
</evidence>
<organism evidence="3 4">
    <name type="scientific">Mycolicibacterium psychrotolerans</name>
    <dbReference type="NCBI Taxonomy" id="216929"/>
    <lineage>
        <taxon>Bacteria</taxon>
        <taxon>Bacillati</taxon>
        <taxon>Actinomycetota</taxon>
        <taxon>Actinomycetes</taxon>
        <taxon>Mycobacteriales</taxon>
        <taxon>Mycobacteriaceae</taxon>
        <taxon>Mycolicibacterium</taxon>
    </lineage>
</organism>
<keyword evidence="2" id="KW-0812">Transmembrane</keyword>
<gene>
    <name evidence="3" type="ORF">MPSYJ_38970</name>
</gene>
<feature type="transmembrane region" description="Helical" evidence="2">
    <location>
        <begin position="9"/>
        <end position="30"/>
    </location>
</feature>
<evidence type="ECO:0000313" key="3">
    <source>
        <dbReference type="EMBL" id="BBX70436.1"/>
    </source>
</evidence>